<dbReference type="InterPro" id="IPR008284">
    <property type="entry name" value="MoCF_biosynth_CS"/>
</dbReference>
<gene>
    <name evidence="5" type="ORF">I8D64_02325</name>
</gene>
<dbReference type="Proteomes" id="UP000612352">
    <property type="component" value="Unassembled WGS sequence"/>
</dbReference>
<dbReference type="InterPro" id="IPR001453">
    <property type="entry name" value="MoaB/Mog_dom"/>
</dbReference>
<dbReference type="SMART" id="SM00852">
    <property type="entry name" value="MoCF_biosynth"/>
    <property type="match status" value="1"/>
</dbReference>
<organism evidence="5 6">
    <name type="scientific">Brachybacterium halotolerans</name>
    <dbReference type="NCBI Taxonomy" id="2795215"/>
    <lineage>
        <taxon>Bacteria</taxon>
        <taxon>Bacillati</taxon>
        <taxon>Actinomycetota</taxon>
        <taxon>Actinomycetes</taxon>
        <taxon>Micrococcales</taxon>
        <taxon>Dermabacteraceae</taxon>
        <taxon>Brachybacterium</taxon>
    </lineage>
</organism>
<comment type="pathway">
    <text evidence="1">Cofactor biosynthesis; molybdopterin biosynthesis.</text>
</comment>
<evidence type="ECO:0000313" key="5">
    <source>
        <dbReference type="EMBL" id="MBK0330239.1"/>
    </source>
</evidence>
<dbReference type="PROSITE" id="PS01078">
    <property type="entry name" value="MOCF_BIOSYNTHESIS_1"/>
    <property type="match status" value="1"/>
</dbReference>
<keyword evidence="2" id="KW-0501">Molybdenum cofactor biosynthesis</keyword>
<feature type="domain" description="MoaB/Mog" evidence="4">
    <location>
        <begin position="9"/>
        <end position="151"/>
    </location>
</feature>
<comment type="caution">
    <text evidence="5">The sequence shown here is derived from an EMBL/GenBank/DDBJ whole genome shotgun (WGS) entry which is preliminary data.</text>
</comment>
<dbReference type="NCBIfam" id="TIGR00177">
    <property type="entry name" value="molyb_syn"/>
    <property type="match status" value="1"/>
</dbReference>
<dbReference type="Pfam" id="PF00994">
    <property type="entry name" value="MoCF_biosynth"/>
    <property type="match status" value="1"/>
</dbReference>
<keyword evidence="6" id="KW-1185">Reference proteome</keyword>
<dbReference type="CDD" id="cd00886">
    <property type="entry name" value="MogA_MoaB"/>
    <property type="match status" value="1"/>
</dbReference>
<protein>
    <submittedName>
        <fullName evidence="5">MogA/MoaB family molybdenum cofactor biosynthesis protein</fullName>
    </submittedName>
</protein>
<evidence type="ECO:0000256" key="1">
    <source>
        <dbReference type="ARBA" id="ARBA00005046"/>
    </source>
</evidence>
<dbReference type="PANTHER" id="PTHR43764">
    <property type="entry name" value="MOLYBDENUM COFACTOR BIOSYNTHESIS"/>
    <property type="match status" value="1"/>
</dbReference>
<evidence type="ECO:0000259" key="4">
    <source>
        <dbReference type="SMART" id="SM00852"/>
    </source>
</evidence>
<dbReference type="PANTHER" id="PTHR43764:SF1">
    <property type="entry name" value="MOLYBDOPTERIN MOLYBDOTRANSFERASE"/>
    <property type="match status" value="1"/>
</dbReference>
<dbReference type="EMBL" id="JAEDAJ010000001">
    <property type="protein sequence ID" value="MBK0330239.1"/>
    <property type="molecule type" value="Genomic_DNA"/>
</dbReference>
<dbReference type="Gene3D" id="3.40.980.10">
    <property type="entry name" value="MoaB/Mog-like domain"/>
    <property type="match status" value="1"/>
</dbReference>
<accession>A0ABS1B6K0</accession>
<dbReference type="SUPFAM" id="SSF53218">
    <property type="entry name" value="Molybdenum cofactor biosynthesis proteins"/>
    <property type="match status" value="1"/>
</dbReference>
<evidence type="ECO:0000256" key="3">
    <source>
        <dbReference type="SAM" id="MobiDB-lite"/>
    </source>
</evidence>
<feature type="region of interest" description="Disordered" evidence="3">
    <location>
        <begin position="1"/>
        <end position="28"/>
    </location>
</feature>
<proteinExistence type="predicted"/>
<sequence>MENPDRSATMITVSDRSAEGTREDLSGPLGTRLLEEAGWEVEGVVVPDDRDAIAGAILAAVDAGVALVVTTGGTGLGPRDVTPEATGPLLDRPIPGIAERLRAVVADRLPASTLSRGVAGLRGRTLVVNLAGSPGAVQDGMPVILSVAAHVADQVRGGDHT</sequence>
<dbReference type="InterPro" id="IPR036425">
    <property type="entry name" value="MoaB/Mog-like_dom_sf"/>
</dbReference>
<dbReference type="InterPro" id="IPR051920">
    <property type="entry name" value="MPT_Adenylyltrnsfr/MoaC-Rel"/>
</dbReference>
<evidence type="ECO:0000256" key="2">
    <source>
        <dbReference type="ARBA" id="ARBA00023150"/>
    </source>
</evidence>
<evidence type="ECO:0000313" key="6">
    <source>
        <dbReference type="Proteomes" id="UP000612352"/>
    </source>
</evidence>
<reference evidence="5 6" key="1">
    <citation type="submission" date="2020-12" db="EMBL/GenBank/DDBJ databases">
        <title>Brachybacterium sp. MASK1Z-5, whole genome shotgun sequence.</title>
        <authorList>
            <person name="Tuo L."/>
        </authorList>
    </citation>
    <scope>NUCLEOTIDE SEQUENCE [LARGE SCALE GENOMIC DNA]</scope>
    <source>
        <strain evidence="5 6">MASK1Z-5</strain>
    </source>
</reference>
<feature type="compositionally biased region" description="Basic and acidic residues" evidence="3">
    <location>
        <begin position="16"/>
        <end position="25"/>
    </location>
</feature>
<name>A0ABS1B6K0_9MICO</name>